<proteinExistence type="predicted"/>
<evidence type="ECO:0000256" key="1">
    <source>
        <dbReference type="SAM" id="MobiDB-lite"/>
    </source>
</evidence>
<sequence>MPSQDENAEGITLNFGEMEARLSILHEIASEKRTQFQARLRNFQRLGIPANVSTGRGKSVHYSPGQVVEMALALELTQLGLLPERVVQVFQLNKFPIAQGVAMAARAIMEKGGFLPDRERVDQNMTVATGSQWVTHDEEDDPMSMFLFFDPTALASLTDIPEKYEDQASATFFYGGPGIVRENIVRWTAGPHTRRLSLINVTALLWSLIVRTKPERQQQFCKEVETWADELQREHLTETVEGAVEEDMLVLDSPEKIIEHAETLKGLKGLPKPVAEALVERVRRIVETGEVPGPGAGLTGKPIANMSGPEFVEEMIGRLTMSGLPEFLARGAVEASTRNKAKQEKQVTPKKRRRKDGDR</sequence>
<name>A0ABT0S277_9SPHN</name>
<accession>A0ABT0S277</accession>
<evidence type="ECO:0000313" key="3">
    <source>
        <dbReference type="Proteomes" id="UP001165342"/>
    </source>
</evidence>
<comment type="caution">
    <text evidence="2">The sequence shown here is derived from an EMBL/GenBank/DDBJ whole genome shotgun (WGS) entry which is preliminary data.</text>
</comment>
<dbReference type="Proteomes" id="UP001165342">
    <property type="component" value="Unassembled WGS sequence"/>
</dbReference>
<gene>
    <name evidence="2" type="ORF">LZ538_07410</name>
</gene>
<keyword evidence="3" id="KW-1185">Reference proteome</keyword>
<evidence type="ECO:0008006" key="4">
    <source>
        <dbReference type="Google" id="ProtNLM"/>
    </source>
</evidence>
<evidence type="ECO:0000313" key="2">
    <source>
        <dbReference type="EMBL" id="MCL6729882.1"/>
    </source>
</evidence>
<reference evidence="2" key="1">
    <citation type="submission" date="2022-05" db="EMBL/GenBank/DDBJ databases">
        <authorList>
            <person name="Jo J.-H."/>
            <person name="Im W.-T."/>
        </authorList>
    </citation>
    <scope>NUCLEOTIDE SEQUENCE</scope>
    <source>
        <strain evidence="2">SE220</strain>
    </source>
</reference>
<protein>
    <recommendedName>
        <fullName evidence="4">HTH merR-type domain-containing protein</fullName>
    </recommendedName>
</protein>
<dbReference type="RefSeq" id="WP_249831349.1">
    <property type="nucleotide sequence ID" value="NZ_JAMGBE010000002.1"/>
</dbReference>
<feature type="compositionally biased region" description="Basic residues" evidence="1">
    <location>
        <begin position="348"/>
        <end position="359"/>
    </location>
</feature>
<organism evidence="2 3">
    <name type="scientific">Sphingomonas hankyongi</name>
    <dbReference type="NCBI Taxonomy" id="2908209"/>
    <lineage>
        <taxon>Bacteria</taxon>
        <taxon>Pseudomonadati</taxon>
        <taxon>Pseudomonadota</taxon>
        <taxon>Alphaproteobacteria</taxon>
        <taxon>Sphingomonadales</taxon>
        <taxon>Sphingomonadaceae</taxon>
        <taxon>Sphingomonas</taxon>
    </lineage>
</organism>
<dbReference type="EMBL" id="JAMGBE010000002">
    <property type="protein sequence ID" value="MCL6729882.1"/>
    <property type="molecule type" value="Genomic_DNA"/>
</dbReference>
<feature type="region of interest" description="Disordered" evidence="1">
    <location>
        <begin position="333"/>
        <end position="359"/>
    </location>
</feature>